<proteinExistence type="predicted"/>
<gene>
    <name evidence="2" type="ORF">PAL_GLEAN10023015</name>
</gene>
<feature type="compositionally biased region" description="Acidic residues" evidence="1">
    <location>
        <begin position="7"/>
        <end position="19"/>
    </location>
</feature>
<name>L5K539_PTEAL</name>
<organism evidence="2 3">
    <name type="scientific">Pteropus alecto</name>
    <name type="common">Black flying fox</name>
    <dbReference type="NCBI Taxonomy" id="9402"/>
    <lineage>
        <taxon>Eukaryota</taxon>
        <taxon>Metazoa</taxon>
        <taxon>Chordata</taxon>
        <taxon>Craniata</taxon>
        <taxon>Vertebrata</taxon>
        <taxon>Euteleostomi</taxon>
        <taxon>Mammalia</taxon>
        <taxon>Eutheria</taxon>
        <taxon>Laurasiatheria</taxon>
        <taxon>Chiroptera</taxon>
        <taxon>Yinpterochiroptera</taxon>
        <taxon>Pteropodoidea</taxon>
        <taxon>Pteropodidae</taxon>
        <taxon>Pteropodinae</taxon>
        <taxon>Pteropus</taxon>
    </lineage>
</organism>
<dbReference type="STRING" id="9402.L5K539"/>
<evidence type="ECO:0000313" key="3">
    <source>
        <dbReference type="Proteomes" id="UP000010552"/>
    </source>
</evidence>
<evidence type="ECO:0000313" key="2">
    <source>
        <dbReference type="EMBL" id="ELK05598.1"/>
    </source>
</evidence>
<dbReference type="EMBL" id="KB031041">
    <property type="protein sequence ID" value="ELK05598.1"/>
    <property type="molecule type" value="Genomic_DNA"/>
</dbReference>
<feature type="compositionally biased region" description="Low complexity" evidence="1">
    <location>
        <begin position="23"/>
        <end position="37"/>
    </location>
</feature>
<dbReference type="Proteomes" id="UP000010552">
    <property type="component" value="Unassembled WGS sequence"/>
</dbReference>
<accession>L5K539</accession>
<reference evidence="3" key="1">
    <citation type="journal article" date="2013" name="Science">
        <title>Comparative analysis of bat genomes provides insight into the evolution of flight and immunity.</title>
        <authorList>
            <person name="Zhang G."/>
            <person name="Cowled C."/>
            <person name="Shi Z."/>
            <person name="Huang Z."/>
            <person name="Bishop-Lilly K.A."/>
            <person name="Fang X."/>
            <person name="Wynne J.W."/>
            <person name="Xiong Z."/>
            <person name="Baker M.L."/>
            <person name="Zhao W."/>
            <person name="Tachedjian M."/>
            <person name="Zhu Y."/>
            <person name="Zhou P."/>
            <person name="Jiang X."/>
            <person name="Ng J."/>
            <person name="Yang L."/>
            <person name="Wu L."/>
            <person name="Xiao J."/>
            <person name="Feng Y."/>
            <person name="Chen Y."/>
            <person name="Sun X."/>
            <person name="Zhang Y."/>
            <person name="Marsh G.A."/>
            <person name="Crameri G."/>
            <person name="Broder C.C."/>
            <person name="Frey K.G."/>
            <person name="Wang L.F."/>
            <person name="Wang J."/>
        </authorList>
    </citation>
    <scope>NUCLEOTIDE SEQUENCE [LARGE SCALE GENOMIC DNA]</scope>
</reference>
<protein>
    <submittedName>
        <fullName evidence="2">Uncharacterized protein</fullName>
    </submittedName>
</protein>
<dbReference type="AlphaFoldDB" id="L5K539"/>
<evidence type="ECO:0000256" key="1">
    <source>
        <dbReference type="SAM" id="MobiDB-lite"/>
    </source>
</evidence>
<dbReference type="InParanoid" id="L5K539"/>
<feature type="region of interest" description="Disordered" evidence="1">
    <location>
        <begin position="1"/>
        <end position="63"/>
    </location>
</feature>
<sequence>MEKLGVELEEEGGCDEEEDAARAMEQAEAGAAVSSPAVPGPAEPGGLPCCKREGRGGRMPGAAATVGVRLSPPHLVPFCA</sequence>
<keyword evidence="3" id="KW-1185">Reference proteome</keyword>